<evidence type="ECO:0000256" key="8">
    <source>
        <dbReference type="ARBA" id="ARBA00023136"/>
    </source>
</evidence>
<dbReference type="GO" id="GO:0017004">
    <property type="term" value="P:cytochrome complex assembly"/>
    <property type="evidence" value="ECO:0007669"/>
    <property type="project" value="UniProtKB-KW"/>
</dbReference>
<sequence length="264" mass="29279">MSDTADIAKPGFFTGLANPTRFLGYSARLLPWLAAASAVLLVAGLFMAFSAPQDYQQGETVRIMYVHVPAAWLAMMGYMVMAVSALGTLIWRHPLADVSIKATAPIGAAFTFLALATGSLWGKPMWGTWWVWDARLTSVFVLFLMYLGVIALQRAMDDPVKAARPVAILVLIGTVNIPIIKFSVEWWNTLHQPASVIRLDGPTIHPSLLWPLLVMAFGFTFLFFTMHMVAMRTEIRRRRIASMRRAGAQENRTATNPILAKQGR</sequence>
<dbReference type="AlphaFoldDB" id="A0A4R0PG80"/>
<feature type="transmembrane region" description="Helical" evidence="9">
    <location>
        <begin position="165"/>
        <end position="188"/>
    </location>
</feature>
<comment type="subcellular location">
    <subcellularLocation>
        <location evidence="9">Cell inner membrane</location>
    </subcellularLocation>
    <subcellularLocation>
        <location evidence="2">Membrane</location>
        <topology evidence="2">Multi-pass membrane protein</topology>
    </subcellularLocation>
</comment>
<evidence type="ECO:0000313" key="12">
    <source>
        <dbReference type="EMBL" id="TCD15874.1"/>
    </source>
</evidence>
<keyword evidence="9" id="KW-0997">Cell inner membrane</keyword>
<comment type="similarity">
    <text evidence="3 9">Belongs to the CcmC/CycZ/HelC family.</text>
</comment>
<protein>
    <recommendedName>
        <fullName evidence="4 9">Heme exporter protein C</fullName>
    </recommendedName>
    <alternativeName>
        <fullName evidence="9">Cytochrome c-type biogenesis protein</fullName>
    </alternativeName>
</protein>
<evidence type="ECO:0000256" key="6">
    <source>
        <dbReference type="ARBA" id="ARBA00022748"/>
    </source>
</evidence>
<keyword evidence="9" id="KW-0813">Transport</keyword>
<evidence type="ECO:0000256" key="4">
    <source>
        <dbReference type="ARBA" id="ARBA00016463"/>
    </source>
</evidence>
<dbReference type="GO" id="GO:0020037">
    <property type="term" value="F:heme binding"/>
    <property type="evidence" value="ECO:0007669"/>
    <property type="project" value="InterPro"/>
</dbReference>
<keyword evidence="7 9" id="KW-1133">Transmembrane helix</keyword>
<reference evidence="12 13" key="1">
    <citation type="journal article" date="2015" name="Antonie Van Leeuwenhoek">
        <title>Oricola cellulosilytica gen. nov., sp. nov., a cellulose-degrading bacterium of the family Phyllobacteriaceae isolated from surface seashore water, and emended descriptions of Mesorhizobium loti and Phyllobacterium myrsinacearum.</title>
        <authorList>
            <person name="Hameed A."/>
            <person name="Shahina M."/>
            <person name="Lai W.A."/>
            <person name="Lin S.Y."/>
            <person name="Young L.S."/>
            <person name="Liu Y.C."/>
            <person name="Hsu Y.H."/>
            <person name="Young C.C."/>
        </authorList>
    </citation>
    <scope>NUCLEOTIDE SEQUENCE [LARGE SCALE GENOMIC DNA]</scope>
    <source>
        <strain evidence="12 13">KCTC 52183</strain>
    </source>
</reference>
<dbReference type="RefSeq" id="WP_131564202.1">
    <property type="nucleotide sequence ID" value="NZ_JAINFK010000001.1"/>
</dbReference>
<keyword evidence="9" id="KW-1003">Cell membrane</keyword>
<name>A0A4R0PG80_9HYPH</name>
<evidence type="ECO:0000256" key="2">
    <source>
        <dbReference type="ARBA" id="ARBA00004141"/>
    </source>
</evidence>
<evidence type="ECO:0000259" key="11">
    <source>
        <dbReference type="Pfam" id="PF01578"/>
    </source>
</evidence>
<evidence type="ECO:0000313" key="13">
    <source>
        <dbReference type="Proteomes" id="UP000291301"/>
    </source>
</evidence>
<evidence type="ECO:0000256" key="10">
    <source>
        <dbReference type="SAM" id="MobiDB-lite"/>
    </source>
</evidence>
<dbReference type="PANTHER" id="PTHR30071:SF1">
    <property type="entry name" value="CYTOCHROME B_B6 PROTEIN-RELATED"/>
    <property type="match status" value="1"/>
</dbReference>
<feature type="region of interest" description="Disordered" evidence="10">
    <location>
        <begin position="244"/>
        <end position="264"/>
    </location>
</feature>
<evidence type="ECO:0000256" key="3">
    <source>
        <dbReference type="ARBA" id="ARBA00005840"/>
    </source>
</evidence>
<proteinExistence type="inferred from homology"/>
<dbReference type="Pfam" id="PF01578">
    <property type="entry name" value="Cytochrom_C_asm"/>
    <property type="match status" value="1"/>
</dbReference>
<dbReference type="InterPro" id="IPR045062">
    <property type="entry name" value="Cyt_c_biogenesis_CcsA/CcmC"/>
</dbReference>
<feature type="transmembrane region" description="Helical" evidence="9">
    <location>
        <begin position="70"/>
        <end position="91"/>
    </location>
</feature>
<feature type="transmembrane region" description="Helical" evidence="9">
    <location>
        <begin position="103"/>
        <end position="122"/>
    </location>
</feature>
<dbReference type="OrthoDB" id="9778550at2"/>
<dbReference type="InterPro" id="IPR002541">
    <property type="entry name" value="Cyt_c_assembly"/>
</dbReference>
<keyword evidence="6 9" id="KW-0201">Cytochrome c-type biogenesis</keyword>
<feature type="domain" description="Cytochrome c assembly protein" evidence="11">
    <location>
        <begin position="29"/>
        <end position="191"/>
    </location>
</feature>
<dbReference type="NCBIfam" id="TIGR01191">
    <property type="entry name" value="ccmC"/>
    <property type="match status" value="1"/>
</dbReference>
<keyword evidence="13" id="KW-1185">Reference proteome</keyword>
<comment type="caution">
    <text evidence="12">The sequence shown here is derived from an EMBL/GenBank/DDBJ whole genome shotgun (WGS) entry which is preliminary data.</text>
</comment>
<dbReference type="PRINTS" id="PR01386">
    <property type="entry name" value="CCMCBIOGNSIS"/>
</dbReference>
<dbReference type="Proteomes" id="UP000291301">
    <property type="component" value="Unassembled WGS sequence"/>
</dbReference>
<organism evidence="12 13">
    <name type="scientific">Oricola cellulosilytica</name>
    <dbReference type="NCBI Taxonomy" id="1429082"/>
    <lineage>
        <taxon>Bacteria</taxon>
        <taxon>Pseudomonadati</taxon>
        <taxon>Pseudomonadota</taxon>
        <taxon>Alphaproteobacteria</taxon>
        <taxon>Hyphomicrobiales</taxon>
        <taxon>Ahrensiaceae</taxon>
        <taxon>Oricola</taxon>
    </lineage>
</organism>
<comment type="function">
    <text evidence="1 9">Required for the export of heme to the periplasm for the biogenesis of c-type cytochromes.</text>
</comment>
<keyword evidence="8 9" id="KW-0472">Membrane</keyword>
<gene>
    <name evidence="9" type="primary">ccmC</name>
    <name evidence="12" type="ORF">E0D97_00065</name>
</gene>
<dbReference type="EMBL" id="SJST01000001">
    <property type="protein sequence ID" value="TCD15874.1"/>
    <property type="molecule type" value="Genomic_DNA"/>
</dbReference>
<evidence type="ECO:0000256" key="1">
    <source>
        <dbReference type="ARBA" id="ARBA00002442"/>
    </source>
</evidence>
<keyword evidence="5 9" id="KW-0812">Transmembrane</keyword>
<dbReference type="GO" id="GO:0005886">
    <property type="term" value="C:plasma membrane"/>
    <property type="evidence" value="ECO:0007669"/>
    <property type="project" value="UniProtKB-SubCell"/>
</dbReference>
<accession>A0A4R0PG80</accession>
<evidence type="ECO:0000256" key="5">
    <source>
        <dbReference type="ARBA" id="ARBA00022692"/>
    </source>
</evidence>
<feature type="transmembrane region" description="Helical" evidence="9">
    <location>
        <begin position="134"/>
        <end position="153"/>
    </location>
</feature>
<feature type="transmembrane region" description="Helical" evidence="9">
    <location>
        <begin position="29"/>
        <end position="50"/>
    </location>
</feature>
<feature type="transmembrane region" description="Helical" evidence="9">
    <location>
        <begin position="208"/>
        <end position="230"/>
    </location>
</feature>
<dbReference type="InterPro" id="IPR003557">
    <property type="entry name" value="Cyt_c_biogenesis_CcmC"/>
</dbReference>
<dbReference type="GO" id="GO:0015232">
    <property type="term" value="F:heme transmembrane transporter activity"/>
    <property type="evidence" value="ECO:0007669"/>
    <property type="project" value="InterPro"/>
</dbReference>
<dbReference type="PANTHER" id="PTHR30071">
    <property type="entry name" value="HEME EXPORTER PROTEIN C"/>
    <property type="match status" value="1"/>
</dbReference>
<evidence type="ECO:0000256" key="9">
    <source>
        <dbReference type="RuleBase" id="RU364092"/>
    </source>
</evidence>
<evidence type="ECO:0000256" key="7">
    <source>
        <dbReference type="ARBA" id="ARBA00022989"/>
    </source>
</evidence>